<keyword evidence="2" id="KW-1185">Reference proteome</keyword>
<name>A0A6A4PGG5_LUPAL</name>
<gene>
    <name evidence="1" type="ORF">Lalb_Chr14g0373991</name>
</gene>
<dbReference type="EMBL" id="WOCE01000014">
    <property type="protein sequence ID" value="KAE9600544.1"/>
    <property type="molecule type" value="Genomic_DNA"/>
</dbReference>
<sequence>MQNPKTWRASPFNLGKTNLLFLPNHKNTNSSRNSYSICLTVFICLRVYLELMDQHSLWIGSSHEMIL</sequence>
<proteinExistence type="predicted"/>
<evidence type="ECO:0000313" key="1">
    <source>
        <dbReference type="EMBL" id="KAE9600544.1"/>
    </source>
</evidence>
<protein>
    <submittedName>
        <fullName evidence="1">Uncharacterized protein</fullName>
    </submittedName>
</protein>
<comment type="caution">
    <text evidence="1">The sequence shown here is derived from an EMBL/GenBank/DDBJ whole genome shotgun (WGS) entry which is preliminary data.</text>
</comment>
<organism evidence="1 2">
    <name type="scientific">Lupinus albus</name>
    <name type="common">White lupine</name>
    <name type="synonym">Lupinus termis</name>
    <dbReference type="NCBI Taxonomy" id="3870"/>
    <lineage>
        <taxon>Eukaryota</taxon>
        <taxon>Viridiplantae</taxon>
        <taxon>Streptophyta</taxon>
        <taxon>Embryophyta</taxon>
        <taxon>Tracheophyta</taxon>
        <taxon>Spermatophyta</taxon>
        <taxon>Magnoliopsida</taxon>
        <taxon>eudicotyledons</taxon>
        <taxon>Gunneridae</taxon>
        <taxon>Pentapetalae</taxon>
        <taxon>rosids</taxon>
        <taxon>fabids</taxon>
        <taxon>Fabales</taxon>
        <taxon>Fabaceae</taxon>
        <taxon>Papilionoideae</taxon>
        <taxon>50 kb inversion clade</taxon>
        <taxon>genistoids sensu lato</taxon>
        <taxon>core genistoids</taxon>
        <taxon>Genisteae</taxon>
        <taxon>Lupinus</taxon>
    </lineage>
</organism>
<dbReference type="AlphaFoldDB" id="A0A6A4PGG5"/>
<reference evidence="2" key="1">
    <citation type="journal article" date="2020" name="Nat. Commun.">
        <title>Genome sequence of the cluster root forming white lupin.</title>
        <authorList>
            <person name="Hufnagel B."/>
            <person name="Marques A."/>
            <person name="Soriano A."/>
            <person name="Marques L."/>
            <person name="Divol F."/>
            <person name="Doumas P."/>
            <person name="Sallet E."/>
            <person name="Mancinotti D."/>
            <person name="Carrere S."/>
            <person name="Marande W."/>
            <person name="Arribat S."/>
            <person name="Keller J."/>
            <person name="Huneau C."/>
            <person name="Blein T."/>
            <person name="Aime D."/>
            <person name="Laguerre M."/>
            <person name="Taylor J."/>
            <person name="Schubert V."/>
            <person name="Nelson M."/>
            <person name="Geu-Flores F."/>
            <person name="Crespi M."/>
            <person name="Gallardo-Guerrero K."/>
            <person name="Delaux P.-M."/>
            <person name="Salse J."/>
            <person name="Berges H."/>
            <person name="Guyot R."/>
            <person name="Gouzy J."/>
            <person name="Peret B."/>
        </authorList>
    </citation>
    <scope>NUCLEOTIDE SEQUENCE [LARGE SCALE GENOMIC DNA]</scope>
    <source>
        <strain evidence="2">cv. Amiga</strain>
    </source>
</reference>
<evidence type="ECO:0000313" key="2">
    <source>
        <dbReference type="Proteomes" id="UP000447434"/>
    </source>
</evidence>
<dbReference type="Proteomes" id="UP000447434">
    <property type="component" value="Chromosome 14"/>
</dbReference>
<accession>A0A6A4PGG5</accession>